<sequence length="543" mass="58951">MQTSHAAWGDVVLFEAASQEDAAAKLEGEDVKVEADADAMPSKIVAVAPSVLPRDVDASDIVAGEPVRRGQAARALVLATKARMMLPMLNDTLRNEAYERAIVEEVRAFAAIHGRGPRVLDIGAGTGLLSVMAARAGAREVVGCEMNGVMAAVAQDVVRANGLDGCVKILACRSTEFSLDAEEEPFDLVVTETLDSHLLREGILPSLADALDRLARPGAAVVPKKARIYAQLCNTEVGRTGVGELVVRDDKVLGLSERRTSRLPTPKDRDGHTDIKFSSRDEMHKMILLGTVEKVFDIAFADAKSIEEFIRCEPSSMISSDDKTANAVCVWWELDVHAGSEDAPDPEPKRPRLEGDKAVQTVQTRNCPLTNMPNIPETEAQWQDHWFPVVYPLVEAGPSIEVGFGRTETEIFVQQLEWKPAPAETSAITTELNTCMDPLRLLQVVDHERQEAIRGGLETLVEAQTCSTIHLWDVGSGSLVAFVAAQFEKICAVKSLETDYFSLCSSARARDVGSNSSTSPTLVYGRDAKAHANYILDFGNFIA</sequence>
<dbReference type="Pfam" id="PF13649">
    <property type="entry name" value="Methyltransf_25"/>
    <property type="match status" value="1"/>
</dbReference>
<dbReference type="Gene3D" id="3.40.50.150">
    <property type="entry name" value="Vaccinia Virus protein VP39"/>
    <property type="match status" value="1"/>
</dbReference>
<dbReference type="GO" id="GO:0042054">
    <property type="term" value="F:histone methyltransferase activity"/>
    <property type="evidence" value="ECO:0007669"/>
    <property type="project" value="TreeGrafter"/>
</dbReference>
<keyword evidence="2 5" id="KW-0489">Methyltransferase</keyword>
<dbReference type="EMBL" id="BEYU01000040">
    <property type="protein sequence ID" value="GBG28171.1"/>
    <property type="molecule type" value="Genomic_DNA"/>
</dbReference>
<name>A0A2R5GIQ4_9STRA</name>
<gene>
    <name evidence="5" type="ORF">FCC1311_043942</name>
</gene>
<keyword evidence="1 2" id="KW-0949">S-adenosyl-L-methionine</keyword>
<dbReference type="OrthoDB" id="412876at2759"/>
<evidence type="ECO:0000313" key="5">
    <source>
        <dbReference type="EMBL" id="GBG28171.1"/>
    </source>
</evidence>
<dbReference type="InterPro" id="IPR041698">
    <property type="entry name" value="Methyltransf_25"/>
</dbReference>
<dbReference type="Gene3D" id="2.70.160.11">
    <property type="entry name" value="Hnrnp arginine n-methyltransferase1"/>
    <property type="match status" value="1"/>
</dbReference>
<dbReference type="InterPro" id="IPR029063">
    <property type="entry name" value="SAM-dependent_MTases_sf"/>
</dbReference>
<evidence type="ECO:0000259" key="4">
    <source>
        <dbReference type="Pfam" id="PF13649"/>
    </source>
</evidence>
<dbReference type="CDD" id="cd02440">
    <property type="entry name" value="AdoMet_MTases"/>
    <property type="match status" value="1"/>
</dbReference>
<accession>A0A2R5GIQ4</accession>
<feature type="compositionally biased region" description="Basic and acidic residues" evidence="3">
    <location>
        <begin position="340"/>
        <end position="357"/>
    </location>
</feature>
<keyword evidence="6" id="KW-1185">Reference proteome</keyword>
<dbReference type="Proteomes" id="UP000241890">
    <property type="component" value="Unassembled WGS sequence"/>
</dbReference>
<feature type="domain" description="Methyltransferase" evidence="4">
    <location>
        <begin position="119"/>
        <end position="218"/>
    </location>
</feature>
<comment type="caution">
    <text evidence="5">The sequence shown here is derived from an EMBL/GenBank/DDBJ whole genome shotgun (WGS) entry which is preliminary data.</text>
</comment>
<keyword evidence="2 5" id="KW-0808">Transferase</keyword>
<evidence type="ECO:0000256" key="1">
    <source>
        <dbReference type="ARBA" id="ARBA00022691"/>
    </source>
</evidence>
<evidence type="ECO:0000256" key="3">
    <source>
        <dbReference type="SAM" id="MobiDB-lite"/>
    </source>
</evidence>
<evidence type="ECO:0000313" key="6">
    <source>
        <dbReference type="Proteomes" id="UP000241890"/>
    </source>
</evidence>
<feature type="region of interest" description="Disordered" evidence="3">
    <location>
        <begin position="340"/>
        <end position="360"/>
    </location>
</feature>
<reference evidence="5 6" key="1">
    <citation type="submission" date="2017-12" db="EMBL/GenBank/DDBJ databases">
        <title>Sequencing, de novo assembly and annotation of complete genome of a new Thraustochytrid species, strain FCC1311.</title>
        <authorList>
            <person name="Sedici K."/>
            <person name="Godart F."/>
            <person name="Aiese Cigliano R."/>
            <person name="Sanseverino W."/>
            <person name="Barakat M."/>
            <person name="Ortet P."/>
            <person name="Marechal E."/>
            <person name="Cagnac O."/>
            <person name="Amato A."/>
        </authorList>
    </citation>
    <scope>NUCLEOTIDE SEQUENCE [LARGE SCALE GENOMIC DNA]</scope>
</reference>
<dbReference type="GO" id="GO:0032259">
    <property type="term" value="P:methylation"/>
    <property type="evidence" value="ECO:0007669"/>
    <property type="project" value="UniProtKB-KW"/>
</dbReference>
<protein>
    <submittedName>
        <fullName evidence="5">Protein arginine N-methyltransferase 7</fullName>
    </submittedName>
</protein>
<proteinExistence type="predicted"/>
<dbReference type="PROSITE" id="PS51678">
    <property type="entry name" value="SAM_MT_PRMT"/>
    <property type="match status" value="1"/>
</dbReference>
<dbReference type="InParanoid" id="A0A2R5GIQ4"/>
<organism evidence="5 6">
    <name type="scientific">Hondaea fermentalgiana</name>
    <dbReference type="NCBI Taxonomy" id="2315210"/>
    <lineage>
        <taxon>Eukaryota</taxon>
        <taxon>Sar</taxon>
        <taxon>Stramenopiles</taxon>
        <taxon>Bigyra</taxon>
        <taxon>Labyrinthulomycetes</taxon>
        <taxon>Thraustochytrida</taxon>
        <taxon>Thraustochytriidae</taxon>
        <taxon>Hondaea</taxon>
    </lineage>
</organism>
<dbReference type="SUPFAM" id="SSF53335">
    <property type="entry name" value="S-adenosyl-L-methionine-dependent methyltransferases"/>
    <property type="match status" value="1"/>
</dbReference>
<dbReference type="AlphaFoldDB" id="A0A2R5GIQ4"/>
<dbReference type="PANTHER" id="PTHR11006">
    <property type="entry name" value="PROTEIN ARGININE N-METHYLTRANSFERASE"/>
    <property type="match status" value="1"/>
</dbReference>
<evidence type="ECO:0000256" key="2">
    <source>
        <dbReference type="PROSITE-ProRule" id="PRU01015"/>
    </source>
</evidence>
<dbReference type="PANTHER" id="PTHR11006:SF4">
    <property type="entry name" value="PROTEIN ARGININE N-METHYLTRANSFERASE 7"/>
    <property type="match status" value="1"/>
</dbReference>
<dbReference type="InterPro" id="IPR025799">
    <property type="entry name" value="Arg_MeTrfase"/>
</dbReference>
<dbReference type="GO" id="GO:0016274">
    <property type="term" value="F:protein-arginine N-methyltransferase activity"/>
    <property type="evidence" value="ECO:0007669"/>
    <property type="project" value="InterPro"/>
</dbReference>